<evidence type="ECO:0000313" key="3">
    <source>
        <dbReference type="EMBL" id="OAG35198.1"/>
    </source>
</evidence>
<dbReference type="GeneID" id="34605711"/>
<dbReference type="RefSeq" id="XP_022507150.1">
    <property type="nucleotide sequence ID" value="XM_022660509.1"/>
</dbReference>
<dbReference type="OrthoDB" id="3941538at2759"/>
<evidence type="ECO:0000259" key="2">
    <source>
        <dbReference type="SMART" id="SM00829"/>
    </source>
</evidence>
<dbReference type="Pfam" id="PF08240">
    <property type="entry name" value="ADH_N"/>
    <property type="match status" value="1"/>
</dbReference>
<dbReference type="Proteomes" id="UP000077002">
    <property type="component" value="Unassembled WGS sequence"/>
</dbReference>
<proteinExistence type="predicted"/>
<dbReference type="SUPFAM" id="SSF51735">
    <property type="entry name" value="NAD(P)-binding Rossmann-fold domains"/>
    <property type="match status" value="1"/>
</dbReference>
<reference evidence="3 4" key="1">
    <citation type="submission" date="2016-03" db="EMBL/GenBank/DDBJ databases">
        <title>Draft genome sequence of the Fonsecaea monophora CBS 269.37.</title>
        <authorList>
            <person name="Bombassaro A."/>
            <person name="Vinicius W.A."/>
            <person name="De Hoog S."/>
            <person name="Sun J."/>
            <person name="Souza E.M."/>
            <person name="Raittz R.T."/>
            <person name="Costa F."/>
            <person name="Leao A.C."/>
            <person name="Tadra-Sfeir M.Z."/>
            <person name="Baura V."/>
            <person name="Balsanelli E."/>
            <person name="Pedrosa F.O."/>
            <person name="Moreno L.F."/>
            <person name="Steffens M.B."/>
            <person name="Xi L."/>
            <person name="Bocca A.L."/>
            <person name="Felipe M.S."/>
            <person name="Teixeira M."/>
            <person name="Telles Filho F.Q."/>
            <person name="Azevedo C.M."/>
            <person name="Gomes R."/>
            <person name="Vicente V.A."/>
        </authorList>
    </citation>
    <scope>NUCLEOTIDE SEQUENCE [LARGE SCALE GENOMIC DNA]</scope>
    <source>
        <strain evidence="3 4">CBS 269.37</strain>
    </source>
</reference>
<dbReference type="AlphaFoldDB" id="A0A177ETC2"/>
<organism evidence="3 4">
    <name type="scientific">Fonsecaea monophora</name>
    <dbReference type="NCBI Taxonomy" id="254056"/>
    <lineage>
        <taxon>Eukaryota</taxon>
        <taxon>Fungi</taxon>
        <taxon>Dikarya</taxon>
        <taxon>Ascomycota</taxon>
        <taxon>Pezizomycotina</taxon>
        <taxon>Eurotiomycetes</taxon>
        <taxon>Chaetothyriomycetidae</taxon>
        <taxon>Chaetothyriales</taxon>
        <taxon>Herpotrichiellaceae</taxon>
        <taxon>Fonsecaea</taxon>
    </lineage>
</organism>
<keyword evidence="1" id="KW-0560">Oxidoreductase</keyword>
<keyword evidence="4" id="KW-1185">Reference proteome</keyword>
<feature type="domain" description="Enoyl reductase (ER)" evidence="2">
    <location>
        <begin position="8"/>
        <end position="352"/>
    </location>
</feature>
<dbReference type="InterPro" id="IPR013154">
    <property type="entry name" value="ADH-like_N"/>
</dbReference>
<dbReference type="InterPro" id="IPR011032">
    <property type="entry name" value="GroES-like_sf"/>
</dbReference>
<dbReference type="Pfam" id="PF00107">
    <property type="entry name" value="ADH_zinc_N"/>
    <property type="match status" value="1"/>
</dbReference>
<comment type="caution">
    <text evidence="3">The sequence shown here is derived from an EMBL/GenBank/DDBJ whole genome shotgun (WGS) entry which is preliminary data.</text>
</comment>
<protein>
    <recommendedName>
        <fullName evidence="2">Enoyl reductase (ER) domain-containing protein</fullName>
    </recommendedName>
</protein>
<evidence type="ECO:0000256" key="1">
    <source>
        <dbReference type="ARBA" id="ARBA00023002"/>
    </source>
</evidence>
<dbReference type="PANTHER" id="PTHR43189">
    <property type="entry name" value="ZINC-TYPE ALCOHOL DEHYDROGENASE-LIKE PROTEIN C1198.01-RELATED"/>
    <property type="match status" value="1"/>
</dbReference>
<name>A0A177ETC2_9EURO</name>
<evidence type="ECO:0000313" key="4">
    <source>
        <dbReference type="Proteomes" id="UP000077002"/>
    </source>
</evidence>
<accession>A0A177ETC2</accession>
<dbReference type="SMART" id="SM00829">
    <property type="entry name" value="PKS_ER"/>
    <property type="match status" value="1"/>
</dbReference>
<dbReference type="SUPFAM" id="SSF50129">
    <property type="entry name" value="GroES-like"/>
    <property type="match status" value="1"/>
</dbReference>
<dbReference type="EMBL" id="LVKK01000125">
    <property type="protein sequence ID" value="OAG35198.1"/>
    <property type="molecule type" value="Genomic_DNA"/>
</dbReference>
<dbReference type="InterPro" id="IPR036291">
    <property type="entry name" value="NAD(P)-bd_dom_sf"/>
</dbReference>
<gene>
    <name evidence="3" type="ORF">AYO21_10596</name>
</gene>
<dbReference type="InterPro" id="IPR013149">
    <property type="entry name" value="ADH-like_C"/>
</dbReference>
<dbReference type="GO" id="GO:0016491">
    <property type="term" value="F:oxidoreductase activity"/>
    <property type="evidence" value="ECO:0007669"/>
    <property type="project" value="UniProtKB-KW"/>
</dbReference>
<dbReference type="PANTHER" id="PTHR43189:SF1">
    <property type="entry name" value="ZINC-TYPE ALCOHOL DEHYDROGENASE-LIKE PROTEIN C1198.01"/>
    <property type="match status" value="1"/>
</dbReference>
<dbReference type="Gene3D" id="3.40.50.720">
    <property type="entry name" value="NAD(P)-binding Rossmann-like Domain"/>
    <property type="match status" value="1"/>
</dbReference>
<dbReference type="Gene3D" id="3.90.180.10">
    <property type="entry name" value="Medium-chain alcohol dehydrogenases, catalytic domain"/>
    <property type="match status" value="1"/>
</dbReference>
<dbReference type="InterPro" id="IPR020843">
    <property type="entry name" value="ER"/>
</dbReference>
<sequence length="357" mass="37974">MKAARYYGVRDVRVEDVQRPQPKDGEILVKIAWCGICGSDLKNYTAGSFGTPTKDRPDIHTGDRLPVTLGHEACGRVAETTAGCPLKVGQAVVIDPRLYCLQCRPCLENNTHLCDKPGFLGLSGGGGGGFSEYVAVRWQQCYPVPDSLLDNACLIEPLAVARHGLRASKLKSFQGKTALVLGGGPIGQAVIHNLKVAGAAQILVSEPAALRKAQASSIPSIVLDPKTTNVAEEVKRRTGGLGADVVFDCAGVPSALIAGIDALKKSGTYVMIASWDKPIEVPLVGWMSKEITLEAALAYSDEDFRGVVDDFVAGKFQGAEKMITSRIVLNDFVQQGLQQLLDSKDACVKVLVTPTTA</sequence>